<dbReference type="GO" id="GO:0006302">
    <property type="term" value="P:double-strand break repair"/>
    <property type="evidence" value="ECO:0007669"/>
    <property type="project" value="TreeGrafter"/>
</dbReference>
<dbReference type="InterPro" id="IPR003395">
    <property type="entry name" value="RecF/RecN/SMC_N"/>
</dbReference>
<organism evidence="12 13">
    <name type="scientific">Leptospira brenneri</name>
    <dbReference type="NCBI Taxonomy" id="2023182"/>
    <lineage>
        <taxon>Bacteria</taxon>
        <taxon>Pseudomonadati</taxon>
        <taxon>Spirochaetota</taxon>
        <taxon>Spirochaetia</taxon>
        <taxon>Leptospirales</taxon>
        <taxon>Leptospiraceae</taxon>
        <taxon>Leptospira</taxon>
    </lineage>
</organism>
<dbReference type="GO" id="GO:0003697">
    <property type="term" value="F:single-stranded DNA binding"/>
    <property type="evidence" value="ECO:0007669"/>
    <property type="project" value="UniProtKB-UniRule"/>
</dbReference>
<evidence type="ECO:0000256" key="2">
    <source>
        <dbReference type="ARBA" id="ARBA00008016"/>
    </source>
</evidence>
<evidence type="ECO:0000256" key="10">
    <source>
        <dbReference type="RuleBase" id="RU000578"/>
    </source>
</evidence>
<dbReference type="GO" id="GO:0005524">
    <property type="term" value="F:ATP binding"/>
    <property type="evidence" value="ECO:0007669"/>
    <property type="project" value="UniProtKB-UniRule"/>
</dbReference>
<comment type="function">
    <text evidence="9 10">The RecF protein is involved in DNA metabolism; it is required for DNA replication and normal SOS inducibility. RecF binds preferentially to single-stranded, linear DNA. It also seems to bind ATP.</text>
</comment>
<keyword evidence="6 9" id="KW-0547">Nucleotide-binding</keyword>
<dbReference type="AlphaFoldDB" id="A0A2M9Y5N9"/>
<keyword evidence="9 10" id="KW-0742">SOS response</keyword>
<evidence type="ECO:0000313" key="13">
    <source>
        <dbReference type="Proteomes" id="UP000297891"/>
    </source>
</evidence>
<evidence type="ECO:0000259" key="11">
    <source>
        <dbReference type="Pfam" id="PF02463"/>
    </source>
</evidence>
<dbReference type="InterPro" id="IPR042174">
    <property type="entry name" value="RecF_2"/>
</dbReference>
<evidence type="ECO:0000256" key="7">
    <source>
        <dbReference type="ARBA" id="ARBA00022840"/>
    </source>
</evidence>
<dbReference type="NCBIfam" id="TIGR00611">
    <property type="entry name" value="recf"/>
    <property type="match status" value="1"/>
</dbReference>
<keyword evidence="8 9" id="KW-0238">DNA-binding</keyword>
<dbReference type="Gene3D" id="3.40.50.300">
    <property type="entry name" value="P-loop containing nucleotide triphosphate hydrolases"/>
    <property type="match status" value="1"/>
</dbReference>
<comment type="caution">
    <text evidence="12">The sequence shown here is derived from an EMBL/GenBank/DDBJ whole genome shotgun (WGS) entry which is preliminary data.</text>
</comment>
<comment type="similarity">
    <text evidence="2 9 10">Belongs to the RecF family.</text>
</comment>
<dbReference type="GO" id="GO:0009432">
    <property type="term" value="P:SOS response"/>
    <property type="evidence" value="ECO:0007669"/>
    <property type="project" value="UniProtKB-UniRule"/>
</dbReference>
<dbReference type="RefSeq" id="WP_100788899.1">
    <property type="nucleotide sequence ID" value="NZ_NPDQ01000001.1"/>
</dbReference>
<keyword evidence="13" id="KW-1185">Reference proteome</keyword>
<evidence type="ECO:0000256" key="5">
    <source>
        <dbReference type="ARBA" id="ARBA00022705"/>
    </source>
</evidence>
<keyword evidence="5 9" id="KW-0235">DNA replication</keyword>
<evidence type="ECO:0000256" key="8">
    <source>
        <dbReference type="ARBA" id="ARBA00023125"/>
    </source>
</evidence>
<feature type="domain" description="RecF/RecN/SMC N-terminal" evidence="11">
    <location>
        <begin position="2"/>
        <end position="336"/>
    </location>
</feature>
<dbReference type="SUPFAM" id="SSF52540">
    <property type="entry name" value="P-loop containing nucleoside triphosphate hydrolases"/>
    <property type="match status" value="1"/>
</dbReference>
<keyword evidence="9 10" id="KW-0234">DNA repair</keyword>
<dbReference type="InterPro" id="IPR001238">
    <property type="entry name" value="DNA-binding_RecF"/>
</dbReference>
<gene>
    <name evidence="9 12" type="primary">recF</name>
    <name evidence="12" type="ORF">EHQ30_05910</name>
</gene>
<dbReference type="GO" id="GO:0005737">
    <property type="term" value="C:cytoplasm"/>
    <property type="evidence" value="ECO:0007669"/>
    <property type="project" value="UniProtKB-SubCell"/>
</dbReference>
<dbReference type="InterPro" id="IPR027417">
    <property type="entry name" value="P-loop_NTPase"/>
</dbReference>
<dbReference type="InterPro" id="IPR018078">
    <property type="entry name" value="DNA-binding_RecF_CS"/>
</dbReference>
<keyword evidence="4 9" id="KW-0963">Cytoplasm</keyword>
<evidence type="ECO:0000313" key="12">
    <source>
        <dbReference type="EMBL" id="TGK96153.1"/>
    </source>
</evidence>
<dbReference type="Pfam" id="PF02463">
    <property type="entry name" value="SMC_N"/>
    <property type="match status" value="1"/>
</dbReference>
<dbReference type="Gene3D" id="1.20.1050.90">
    <property type="entry name" value="RecF/RecN/SMC, N-terminal domain"/>
    <property type="match status" value="1"/>
</dbReference>
<dbReference type="PANTHER" id="PTHR32182">
    <property type="entry name" value="DNA REPLICATION AND REPAIR PROTEIN RECF"/>
    <property type="match status" value="1"/>
</dbReference>
<feature type="binding site" evidence="9">
    <location>
        <begin position="30"/>
        <end position="37"/>
    </location>
    <ligand>
        <name>ATP</name>
        <dbReference type="ChEBI" id="CHEBI:30616"/>
    </ligand>
</feature>
<dbReference type="PROSITE" id="PS00618">
    <property type="entry name" value="RECF_2"/>
    <property type="match status" value="1"/>
</dbReference>
<reference evidence="12" key="1">
    <citation type="journal article" date="2019" name="PLoS Negl. Trop. Dis.">
        <title>Revisiting the worldwide diversity of Leptospira species in the environment.</title>
        <authorList>
            <person name="Vincent A.T."/>
            <person name="Schiettekatte O."/>
            <person name="Bourhy P."/>
            <person name="Veyrier F.J."/>
            <person name="Picardeau M."/>
        </authorList>
    </citation>
    <scope>NUCLEOTIDE SEQUENCE [LARGE SCALE GENOMIC DNA]</scope>
    <source>
        <strain evidence="12">201800277</strain>
    </source>
</reference>
<dbReference type="PANTHER" id="PTHR32182:SF0">
    <property type="entry name" value="DNA REPLICATION AND REPAIR PROTEIN RECF"/>
    <property type="match status" value="1"/>
</dbReference>
<dbReference type="GO" id="GO:0000731">
    <property type="term" value="P:DNA synthesis involved in DNA repair"/>
    <property type="evidence" value="ECO:0007669"/>
    <property type="project" value="TreeGrafter"/>
</dbReference>
<dbReference type="EMBL" id="RQFP01000001">
    <property type="protein sequence ID" value="TGK96153.1"/>
    <property type="molecule type" value="Genomic_DNA"/>
</dbReference>
<sequence length="367" mass="42900">MFLKKIYIKNFRNHEETALTFRSRLIFFIGNNGEGKTNLLESISLLSYLKSFRESDQNQLLRWDTKDTFIRAEFESEENDYLFEYGIEHSYSKRKKLKVNGEEFKKISDYVGYFRSIVMSPPDILIIEDGNVERRRFLDAFISSTNRYYLKQLIEYERLIKQRNAALKKENSTDREIGIWDEPIVNHDAEIREIRTKTIETLAGYFHKNLQQLSSGKDPFFLTYKPNISSKEEHKQKLIDNLRKDRAIGYTSCGNHRDQLPIGFDEKDLSGFGSQGQKRSAVIALKTACFQMIRDTTGEAPVLLIDDIIRELDVKRREYFVNLISECGQAFFTTTDLEGINEYVGNLTLDKEIYQVEAGKVKVFLEK</sequence>
<evidence type="ECO:0000256" key="6">
    <source>
        <dbReference type="ARBA" id="ARBA00022741"/>
    </source>
</evidence>
<evidence type="ECO:0000256" key="3">
    <source>
        <dbReference type="ARBA" id="ARBA00020170"/>
    </source>
</evidence>
<name>A0A2M9Y5N9_9LEPT</name>
<dbReference type="HAMAP" id="MF_00365">
    <property type="entry name" value="RecF"/>
    <property type="match status" value="1"/>
</dbReference>
<evidence type="ECO:0000256" key="1">
    <source>
        <dbReference type="ARBA" id="ARBA00004496"/>
    </source>
</evidence>
<dbReference type="GO" id="GO:0006260">
    <property type="term" value="P:DNA replication"/>
    <property type="evidence" value="ECO:0007669"/>
    <property type="project" value="UniProtKB-UniRule"/>
</dbReference>
<keyword evidence="7 9" id="KW-0067">ATP-binding</keyword>
<evidence type="ECO:0000256" key="4">
    <source>
        <dbReference type="ARBA" id="ARBA00022490"/>
    </source>
</evidence>
<comment type="subcellular location">
    <subcellularLocation>
        <location evidence="1 9 10">Cytoplasm</location>
    </subcellularLocation>
</comment>
<accession>A0A2M9Y5N9</accession>
<dbReference type="OrthoDB" id="9803889at2"/>
<dbReference type="Proteomes" id="UP000297891">
    <property type="component" value="Unassembled WGS sequence"/>
</dbReference>
<proteinExistence type="inferred from homology"/>
<evidence type="ECO:0000256" key="9">
    <source>
        <dbReference type="HAMAP-Rule" id="MF_00365"/>
    </source>
</evidence>
<keyword evidence="9 10" id="KW-0227">DNA damage</keyword>
<protein>
    <recommendedName>
        <fullName evidence="3 9">DNA replication and repair protein RecF</fullName>
    </recommendedName>
</protein>